<evidence type="ECO:0000256" key="1">
    <source>
        <dbReference type="ARBA" id="ARBA00004613"/>
    </source>
</evidence>
<dbReference type="InterPro" id="IPR010264">
    <property type="entry name" value="Self-incomp_S1"/>
</dbReference>
<dbReference type="GO" id="GO:0060320">
    <property type="term" value="P:rejection of self pollen"/>
    <property type="evidence" value="ECO:0007669"/>
    <property type="project" value="UniProtKB-KW"/>
</dbReference>
<reference evidence="9" key="1">
    <citation type="journal article" date="2017" name="Plant J.">
        <title>The pomegranate (Punica granatum L.) genome and the genomics of punicalagin biosynthesis.</title>
        <authorList>
            <person name="Qin G."/>
            <person name="Xu C."/>
            <person name="Ming R."/>
            <person name="Tang H."/>
            <person name="Guyot R."/>
            <person name="Kramer E.M."/>
            <person name="Hu Y."/>
            <person name="Yi X."/>
            <person name="Qi Y."/>
            <person name="Xu X."/>
            <person name="Gao Z."/>
            <person name="Pan H."/>
            <person name="Jian J."/>
            <person name="Tian Y."/>
            <person name="Yue Z."/>
            <person name="Xu Y."/>
        </authorList>
    </citation>
    <scope>NUCLEOTIDE SEQUENCE [LARGE SCALE GENOMIC DNA]</scope>
    <source>
        <strain evidence="9">cv. Dabenzi</strain>
    </source>
</reference>
<dbReference type="OrthoDB" id="1933876at2759"/>
<feature type="chain" id="PRO_5014071712" description="S-protein homolog" evidence="6">
    <location>
        <begin position="26"/>
        <end position="148"/>
    </location>
</feature>
<evidence type="ECO:0000256" key="4">
    <source>
        <dbReference type="ARBA" id="ARBA00022525"/>
    </source>
</evidence>
<dbReference type="PANTHER" id="PTHR31232">
    <property type="match status" value="1"/>
</dbReference>
<accession>A0A218WM85</accession>
<organism evidence="7 9">
    <name type="scientific">Punica granatum</name>
    <name type="common">Pomegranate</name>
    <dbReference type="NCBI Taxonomy" id="22663"/>
    <lineage>
        <taxon>Eukaryota</taxon>
        <taxon>Viridiplantae</taxon>
        <taxon>Streptophyta</taxon>
        <taxon>Embryophyta</taxon>
        <taxon>Tracheophyta</taxon>
        <taxon>Spermatophyta</taxon>
        <taxon>Magnoliopsida</taxon>
        <taxon>eudicotyledons</taxon>
        <taxon>Gunneridae</taxon>
        <taxon>Pentapetalae</taxon>
        <taxon>rosids</taxon>
        <taxon>malvids</taxon>
        <taxon>Myrtales</taxon>
        <taxon>Lythraceae</taxon>
        <taxon>Punica</taxon>
    </lineage>
</organism>
<dbReference type="PANTHER" id="PTHR31232:SF164">
    <property type="entry name" value="S-PROTEIN HOMOLOG"/>
    <property type="match status" value="1"/>
</dbReference>
<dbReference type="Proteomes" id="UP000197138">
    <property type="component" value="Unassembled WGS sequence"/>
</dbReference>
<evidence type="ECO:0000313" key="10">
    <source>
        <dbReference type="Proteomes" id="UP000233551"/>
    </source>
</evidence>
<comment type="similarity">
    <text evidence="2 6">Belongs to the plant self-incompatibility (S1) protein family.</text>
</comment>
<evidence type="ECO:0000313" key="8">
    <source>
        <dbReference type="EMBL" id="PKI40548.1"/>
    </source>
</evidence>
<dbReference type="Proteomes" id="UP000233551">
    <property type="component" value="Unassembled WGS sequence"/>
</dbReference>
<dbReference type="GO" id="GO:0005576">
    <property type="term" value="C:extracellular region"/>
    <property type="evidence" value="ECO:0007669"/>
    <property type="project" value="UniProtKB-SubCell"/>
</dbReference>
<reference evidence="7" key="2">
    <citation type="submission" date="2017-06" db="EMBL/GenBank/DDBJ databases">
        <title>The pomegranate genome and the genomics of punicalagin biosynthesis.</title>
        <authorList>
            <person name="Xu C."/>
        </authorList>
    </citation>
    <scope>NUCLEOTIDE SEQUENCE [LARGE SCALE GENOMIC DNA]</scope>
    <source>
        <tissue evidence="7">Fresh leaf</tissue>
    </source>
</reference>
<gene>
    <name evidence="7" type="ORF">CDL15_Pgr018965</name>
    <name evidence="8" type="ORF">CRG98_039063</name>
</gene>
<sequence length="148" mass="16792">MSLVKVNSFLLILVSLLAVLQESSTASLPTKAGKITILPKVTVDIINNLPLPTLLTIHCKSKDDDLGIHVVQPLQRYSFQFRVNLFGSTLFFCGASWQGGHVEFDIFNAKRDNDRCDTYCMWEAREDAMVGFRQDNDINEDISFPWKH</sequence>
<feature type="signal peptide" evidence="6">
    <location>
        <begin position="1"/>
        <end position="25"/>
    </location>
</feature>
<dbReference type="STRING" id="22663.A0A218WM85"/>
<comment type="subcellular location">
    <subcellularLocation>
        <location evidence="1 6">Secreted</location>
    </subcellularLocation>
</comment>
<comment type="caution">
    <text evidence="7">The sequence shown here is derived from an EMBL/GenBank/DDBJ whole genome shotgun (WGS) entry which is preliminary data.</text>
</comment>
<evidence type="ECO:0000313" key="7">
    <source>
        <dbReference type="EMBL" id="OWM73905.1"/>
    </source>
</evidence>
<dbReference type="Pfam" id="PF05938">
    <property type="entry name" value="Self-incomp_S1"/>
    <property type="match status" value="1"/>
</dbReference>
<dbReference type="AlphaFoldDB" id="A0A218WM85"/>
<keyword evidence="3 6" id="KW-0713">Self-incompatibility</keyword>
<evidence type="ECO:0000256" key="5">
    <source>
        <dbReference type="ARBA" id="ARBA00022729"/>
    </source>
</evidence>
<dbReference type="EMBL" id="MTKT01003945">
    <property type="protein sequence ID" value="OWM73905.1"/>
    <property type="molecule type" value="Genomic_DNA"/>
</dbReference>
<evidence type="ECO:0000313" key="9">
    <source>
        <dbReference type="Proteomes" id="UP000197138"/>
    </source>
</evidence>
<keyword evidence="5 6" id="KW-0732">Signal</keyword>
<protein>
    <recommendedName>
        <fullName evidence="6">S-protein homolog</fullName>
    </recommendedName>
</protein>
<reference evidence="8 10" key="3">
    <citation type="submission" date="2017-11" db="EMBL/GenBank/DDBJ databases">
        <title>De-novo sequencing of pomegranate (Punica granatum L.) genome.</title>
        <authorList>
            <person name="Akparov Z."/>
            <person name="Amiraslanov A."/>
            <person name="Hajiyeva S."/>
            <person name="Abbasov M."/>
            <person name="Kaur K."/>
            <person name="Hamwieh A."/>
            <person name="Solovyev V."/>
            <person name="Salamov A."/>
            <person name="Braich B."/>
            <person name="Kosarev P."/>
            <person name="Mahmoud A."/>
            <person name="Hajiyev E."/>
            <person name="Babayeva S."/>
            <person name="Izzatullayeva V."/>
            <person name="Mammadov A."/>
            <person name="Mammadov A."/>
            <person name="Sharifova S."/>
            <person name="Ojaghi J."/>
            <person name="Eynullazada K."/>
            <person name="Bayramov B."/>
            <person name="Abdulazimova A."/>
            <person name="Shahmuradov I."/>
        </authorList>
    </citation>
    <scope>NUCLEOTIDE SEQUENCE [LARGE SCALE GENOMIC DNA]</scope>
    <source>
        <strain evidence="8">AG2017</strain>
        <strain evidence="10">cv. AG2017</strain>
        <tissue evidence="8">Leaf</tissue>
    </source>
</reference>
<keyword evidence="4 6" id="KW-0964">Secreted</keyword>
<keyword evidence="10" id="KW-1185">Reference proteome</keyword>
<dbReference type="GeneID" id="116215868"/>
<proteinExistence type="inferred from homology"/>
<dbReference type="EMBL" id="PGOL01003535">
    <property type="protein sequence ID" value="PKI40548.1"/>
    <property type="molecule type" value="Genomic_DNA"/>
</dbReference>
<evidence type="ECO:0000256" key="3">
    <source>
        <dbReference type="ARBA" id="ARBA00022471"/>
    </source>
</evidence>
<evidence type="ECO:0000256" key="2">
    <source>
        <dbReference type="ARBA" id="ARBA00005581"/>
    </source>
</evidence>
<name>A0A218WM85_PUNGR</name>
<evidence type="ECO:0000256" key="6">
    <source>
        <dbReference type="RuleBase" id="RU367044"/>
    </source>
</evidence>